<comment type="caution">
    <text evidence="1">The sequence shown here is derived from an EMBL/GenBank/DDBJ whole genome shotgun (WGS) entry which is preliminary data.</text>
</comment>
<dbReference type="Proteomes" id="UP000480185">
    <property type="component" value="Unassembled WGS sequence"/>
</dbReference>
<keyword evidence="2" id="KW-1185">Reference proteome</keyword>
<dbReference type="RefSeq" id="WP_153728896.1">
    <property type="nucleotide sequence ID" value="NZ_WJNH01000007.1"/>
</dbReference>
<organism evidence="1 2">
    <name type="scientific">Salinibacillus xinjiangensis</name>
    <dbReference type="NCBI Taxonomy" id="1229268"/>
    <lineage>
        <taxon>Bacteria</taxon>
        <taxon>Bacillati</taxon>
        <taxon>Bacillota</taxon>
        <taxon>Bacilli</taxon>
        <taxon>Bacillales</taxon>
        <taxon>Bacillaceae</taxon>
        <taxon>Salinibacillus</taxon>
    </lineage>
</organism>
<protein>
    <submittedName>
        <fullName evidence="1">Minor capsid protein</fullName>
    </submittedName>
</protein>
<dbReference type="EMBL" id="WJNH01000007">
    <property type="protein sequence ID" value="MRG87003.1"/>
    <property type="molecule type" value="Genomic_DNA"/>
</dbReference>
<dbReference type="Pfam" id="PF11114">
    <property type="entry name" value="Minor_capsid_2"/>
    <property type="match status" value="1"/>
</dbReference>
<reference evidence="1 2" key="1">
    <citation type="submission" date="2019-11" db="EMBL/GenBank/DDBJ databases">
        <authorList>
            <person name="Li J."/>
        </authorList>
    </citation>
    <scope>NUCLEOTIDE SEQUENCE [LARGE SCALE GENOMIC DNA]</scope>
    <source>
        <strain evidence="1 2">J4</strain>
    </source>
</reference>
<sequence length="116" mass="13302">MFRVKVDLGDIQGKVSKAVGFGQFALDEQVLKDSNFYIPKNEGTLEESGVIHSQPLRGKGEVVWNTPYARRLYYNPQYDFSKDKNPEARGLWFEHAKSQHLKEWLEVADDATKKGL</sequence>
<dbReference type="InterPro" id="IPR021080">
    <property type="entry name" value="Minor_capsid_protein"/>
</dbReference>
<dbReference type="OrthoDB" id="2221953at2"/>
<dbReference type="AlphaFoldDB" id="A0A6G1X7M4"/>
<name>A0A6G1X7M4_9BACI</name>
<evidence type="ECO:0000313" key="2">
    <source>
        <dbReference type="Proteomes" id="UP000480185"/>
    </source>
</evidence>
<evidence type="ECO:0000313" key="1">
    <source>
        <dbReference type="EMBL" id="MRG87003.1"/>
    </source>
</evidence>
<gene>
    <name evidence="1" type="ORF">GH754_11855</name>
</gene>
<accession>A0A6G1X7M4</accession>
<proteinExistence type="predicted"/>